<accession>A0ACC6K3J6</accession>
<dbReference type="EMBL" id="JAVDTH010000013">
    <property type="protein sequence ID" value="MDR6713055.1"/>
    <property type="molecule type" value="Genomic_DNA"/>
</dbReference>
<proteinExistence type="predicted"/>
<evidence type="ECO:0000313" key="2">
    <source>
        <dbReference type="Proteomes" id="UP001259587"/>
    </source>
</evidence>
<sequence>MASETMFNLIKAPELPSQLKWKYASEPELLAWTIRARNYNTFVANCMFAFMQILIAGGTYIVYSNPTPSEGPIARVLVSLGFYVFISLTILSMTHQRMNFAYRITPSGVEYCKWKDFPKWALTTLKWTTGITAIIFIFMATIDPSFLLGALVGPGGMGLTYLFMANSKSYQASQTEYHHHFLRWSHLTKLTIATNRDMVEVDYSIPRPGNRRTTWSLYVFFKRQEKDQVVTTFKKLLLPSAPSVIGKVDVLN</sequence>
<comment type="caution">
    <text evidence="1">The sequence shown here is derived from an EMBL/GenBank/DDBJ whole genome shotgun (WGS) entry which is preliminary data.</text>
</comment>
<dbReference type="Proteomes" id="UP001259587">
    <property type="component" value="Unassembled WGS sequence"/>
</dbReference>
<gene>
    <name evidence="1" type="ORF">J2W83_002657</name>
</gene>
<organism evidence="1 2">
    <name type="scientific">Pseudomonas hunanensis</name>
    <dbReference type="NCBI Taxonomy" id="1247546"/>
    <lineage>
        <taxon>Bacteria</taxon>
        <taxon>Pseudomonadati</taxon>
        <taxon>Pseudomonadota</taxon>
        <taxon>Gammaproteobacteria</taxon>
        <taxon>Pseudomonadales</taxon>
        <taxon>Pseudomonadaceae</taxon>
        <taxon>Pseudomonas</taxon>
    </lineage>
</organism>
<keyword evidence="2" id="KW-1185">Reference proteome</keyword>
<protein>
    <submittedName>
        <fullName evidence="1">Uncharacterized protein</fullName>
    </submittedName>
</protein>
<name>A0ACC6K3J6_9PSED</name>
<reference evidence="1" key="1">
    <citation type="submission" date="2023-07" db="EMBL/GenBank/DDBJ databases">
        <title>Sorghum-associated microbial communities from plants grown in Nebraska, USA.</title>
        <authorList>
            <person name="Schachtman D."/>
        </authorList>
    </citation>
    <scope>NUCLEOTIDE SEQUENCE</scope>
    <source>
        <strain evidence="1">BE56</strain>
    </source>
</reference>
<evidence type="ECO:0000313" key="1">
    <source>
        <dbReference type="EMBL" id="MDR6713055.1"/>
    </source>
</evidence>